<evidence type="ECO:0000256" key="3">
    <source>
        <dbReference type="ARBA" id="ARBA00022475"/>
    </source>
</evidence>
<accession>A0AB73T7J1</accession>
<dbReference type="PANTHER" id="PTHR42925">
    <property type="entry name" value="MULTIDRUG AND TOXIN EFFLUX PROTEIN MATE FAMILY"/>
    <property type="match status" value="1"/>
</dbReference>
<evidence type="ECO:0000256" key="4">
    <source>
        <dbReference type="ARBA" id="ARBA00022692"/>
    </source>
</evidence>
<comment type="caution">
    <text evidence="8">The sequence shown here is derived from an EMBL/GenBank/DDBJ whole genome shotgun (WGS) entry which is preliminary data.</text>
</comment>
<name>A0AB73T7J1_9FIRM</name>
<protein>
    <submittedName>
        <fullName evidence="8">MATE family efflux protein</fullName>
    </submittedName>
</protein>
<dbReference type="PIRSF" id="PIRSF006603">
    <property type="entry name" value="DinF"/>
    <property type="match status" value="1"/>
</dbReference>
<evidence type="ECO:0000313" key="8">
    <source>
        <dbReference type="EMBL" id="PWJ77576.1"/>
    </source>
</evidence>
<dbReference type="InterPro" id="IPR048279">
    <property type="entry name" value="MdtK-like"/>
</dbReference>
<reference evidence="8 9" key="1">
    <citation type="submission" date="2018-05" db="EMBL/GenBank/DDBJ databases">
        <authorList>
            <person name="Goeker M."/>
            <person name="Huntemann M."/>
            <person name="Clum A."/>
            <person name="Pillay M."/>
            <person name="Palaniappan K."/>
            <person name="Varghese N."/>
            <person name="Mikhailova N."/>
            <person name="Stamatis D."/>
            <person name="Reddy T."/>
            <person name="Daum C."/>
            <person name="Shapiro N."/>
            <person name="Ivanova N."/>
            <person name="Kyrpides N."/>
            <person name="Woyke T."/>
        </authorList>
    </citation>
    <scope>NUCLEOTIDE SEQUENCE [LARGE SCALE GENOMIC DNA]</scope>
    <source>
        <strain evidence="8 9">DSM 26524</strain>
    </source>
</reference>
<organism evidence="8 9">
    <name type="scientific">Murimonas intestini</name>
    <dbReference type="NCBI Taxonomy" id="1337051"/>
    <lineage>
        <taxon>Bacteria</taxon>
        <taxon>Bacillati</taxon>
        <taxon>Bacillota</taxon>
        <taxon>Clostridia</taxon>
        <taxon>Lachnospirales</taxon>
        <taxon>Lachnospiraceae</taxon>
        <taxon>Murimonas</taxon>
    </lineage>
</organism>
<sequence>MYNINSREEKRNFYRLVVSLVLPMALQNLINVGVTSADVIMLGKVGETALASSSLAGQVQFIMTLIFFGLTSGAAVLTAQYWGKKDTRSIEKILGISMRIALAVAALFTVVVLLFPEQIMHIFSSERPVIEGGASYLRIVAISYIFTAVTMVYLNICRSVERVVVATVVYLISLVINVILNAVFIFGLLGMPAMGVRGAALATMIARICEFILVMLYSKFVNKTIRFRFKDLFVSDKLLMKDFFIYAIPVMINELLWGSGVSVINAVIGHLGSPVVAANSVAQVVKQLAMVVTMGLANATAIMIGKVIGEGKEALARAYGRRFVRLSLVLGVLGAGVILLVSPVVKANLTVSEESLQYLTMMLFVMAYFVIAQAYNTTMVVGVFRAGGDTKFGLVIDATTLWCGAIAFGAVAAFVWKLPVTVVYMILMSDEILKLPLCFFRYRSYKWVKNVTRDNPAESAVS</sequence>
<evidence type="ECO:0000256" key="2">
    <source>
        <dbReference type="ARBA" id="ARBA00022448"/>
    </source>
</evidence>
<feature type="transmembrane region" description="Helical" evidence="7">
    <location>
        <begin position="357"/>
        <end position="382"/>
    </location>
</feature>
<evidence type="ECO:0000313" key="9">
    <source>
        <dbReference type="Proteomes" id="UP000245412"/>
    </source>
</evidence>
<dbReference type="Pfam" id="PF01554">
    <property type="entry name" value="MatE"/>
    <property type="match status" value="2"/>
</dbReference>
<feature type="transmembrane region" description="Helical" evidence="7">
    <location>
        <begin position="94"/>
        <end position="115"/>
    </location>
</feature>
<dbReference type="CDD" id="cd13134">
    <property type="entry name" value="MATE_like_8"/>
    <property type="match status" value="1"/>
</dbReference>
<evidence type="ECO:0000256" key="6">
    <source>
        <dbReference type="ARBA" id="ARBA00023136"/>
    </source>
</evidence>
<feature type="transmembrane region" description="Helical" evidence="7">
    <location>
        <begin position="61"/>
        <end position="82"/>
    </location>
</feature>
<feature type="transmembrane region" description="Helical" evidence="7">
    <location>
        <begin position="422"/>
        <end position="440"/>
    </location>
</feature>
<feature type="transmembrane region" description="Helical" evidence="7">
    <location>
        <begin position="163"/>
        <end position="189"/>
    </location>
</feature>
<feature type="transmembrane region" description="Helical" evidence="7">
    <location>
        <begin position="288"/>
        <end position="305"/>
    </location>
</feature>
<comment type="subcellular location">
    <subcellularLocation>
        <location evidence="1">Cell membrane</location>
        <topology evidence="1">Multi-pass membrane protein</topology>
    </subcellularLocation>
</comment>
<feature type="transmembrane region" description="Helical" evidence="7">
    <location>
        <begin position="326"/>
        <end position="345"/>
    </location>
</feature>
<gene>
    <name evidence="8" type="ORF">C7383_103423</name>
</gene>
<feature type="transmembrane region" description="Helical" evidence="7">
    <location>
        <begin position="201"/>
        <end position="222"/>
    </location>
</feature>
<keyword evidence="3" id="KW-1003">Cell membrane</keyword>
<keyword evidence="9" id="KW-1185">Reference proteome</keyword>
<keyword evidence="5 7" id="KW-1133">Transmembrane helix</keyword>
<feature type="transmembrane region" description="Helical" evidence="7">
    <location>
        <begin position="394"/>
        <end position="416"/>
    </location>
</feature>
<dbReference type="EMBL" id="QGGY01000003">
    <property type="protein sequence ID" value="PWJ77576.1"/>
    <property type="molecule type" value="Genomic_DNA"/>
</dbReference>
<dbReference type="GO" id="GO:0005886">
    <property type="term" value="C:plasma membrane"/>
    <property type="evidence" value="ECO:0007669"/>
    <property type="project" value="UniProtKB-SubCell"/>
</dbReference>
<evidence type="ECO:0000256" key="7">
    <source>
        <dbReference type="SAM" id="Phobius"/>
    </source>
</evidence>
<dbReference type="GO" id="GO:0042910">
    <property type="term" value="F:xenobiotic transmembrane transporter activity"/>
    <property type="evidence" value="ECO:0007669"/>
    <property type="project" value="InterPro"/>
</dbReference>
<dbReference type="RefSeq" id="WP_109625664.1">
    <property type="nucleotide sequence ID" value="NZ_CABJAT010000015.1"/>
</dbReference>
<dbReference type="InterPro" id="IPR002528">
    <property type="entry name" value="MATE_fam"/>
</dbReference>
<feature type="transmembrane region" description="Helical" evidence="7">
    <location>
        <begin position="243"/>
        <end position="268"/>
    </location>
</feature>
<dbReference type="Proteomes" id="UP000245412">
    <property type="component" value="Unassembled WGS sequence"/>
</dbReference>
<evidence type="ECO:0000256" key="1">
    <source>
        <dbReference type="ARBA" id="ARBA00004651"/>
    </source>
</evidence>
<keyword evidence="2" id="KW-0813">Transport</keyword>
<dbReference type="PANTHER" id="PTHR42925:SF2">
    <property type="entry name" value="NA+ DRIVEN MULTIDRUG EFFLUX PUMP"/>
    <property type="match status" value="1"/>
</dbReference>
<dbReference type="InterPro" id="IPR047135">
    <property type="entry name" value="YsiQ"/>
</dbReference>
<evidence type="ECO:0000256" key="5">
    <source>
        <dbReference type="ARBA" id="ARBA00022989"/>
    </source>
</evidence>
<keyword evidence="6 7" id="KW-0472">Membrane</keyword>
<feature type="transmembrane region" description="Helical" evidence="7">
    <location>
        <begin position="135"/>
        <end position="156"/>
    </location>
</feature>
<dbReference type="NCBIfam" id="TIGR00797">
    <property type="entry name" value="matE"/>
    <property type="match status" value="1"/>
</dbReference>
<proteinExistence type="predicted"/>
<dbReference type="GO" id="GO:0015297">
    <property type="term" value="F:antiporter activity"/>
    <property type="evidence" value="ECO:0007669"/>
    <property type="project" value="InterPro"/>
</dbReference>
<dbReference type="AlphaFoldDB" id="A0AB73T7J1"/>
<keyword evidence="4 7" id="KW-0812">Transmembrane</keyword>